<dbReference type="Proteomes" id="UP000645462">
    <property type="component" value="Unassembled WGS sequence"/>
</dbReference>
<evidence type="ECO:0000313" key="3">
    <source>
        <dbReference type="EMBL" id="GGC18373.1"/>
    </source>
</evidence>
<gene>
    <name evidence="3" type="ORF">GCM10011363_38760</name>
</gene>
<evidence type="ECO:0000256" key="1">
    <source>
        <dbReference type="SAM" id="MobiDB-lite"/>
    </source>
</evidence>
<evidence type="ECO:0008006" key="5">
    <source>
        <dbReference type="Google" id="ProtNLM"/>
    </source>
</evidence>
<keyword evidence="2" id="KW-0732">Signal</keyword>
<evidence type="ECO:0000256" key="2">
    <source>
        <dbReference type="SAM" id="SignalP"/>
    </source>
</evidence>
<dbReference type="EMBL" id="BMFC01000014">
    <property type="protein sequence ID" value="GGC18373.1"/>
    <property type="molecule type" value="Genomic_DNA"/>
</dbReference>
<feature type="compositionally biased region" description="Low complexity" evidence="1">
    <location>
        <begin position="60"/>
        <end position="70"/>
    </location>
</feature>
<feature type="signal peptide" evidence="2">
    <location>
        <begin position="1"/>
        <end position="16"/>
    </location>
</feature>
<proteinExistence type="predicted"/>
<sequence>MTRILFLILCLGFVAACDSGGGDVLRAPTTGDGTGTDADGDGTPDETPITSDRGTPELPPGTTNPTPNNEIVRREARDDEDGGGFATNIQYLNDQGQDEFFVDNIAFDGDNVYTRGDPVTGVAQLGSFAVYEGAETTEDPVTGTTLRTFTYRAIYGRSTNGETEFAIVRSGSYVDFGFGGFVYQRNGFDDDGNAVRLVLPEEGDARYLGDYAGIRVFRGRGGLEYVEGDAEIFVDFKDFNDGNRGVALFVNNRRLYDINGTEITRTYLDALGRGDAAGDGSTTRSLIPEMDAEGNPVLPAIRPVISPDDADANGEIAGEVFEIAQFDNGDTIESGEGTYFAIVSGEDAGEIVGVLVMTGDDPRFDNEVTYQETGGFIVYRQ</sequence>
<feature type="region of interest" description="Disordered" evidence="1">
    <location>
        <begin position="28"/>
        <end position="71"/>
    </location>
</feature>
<feature type="compositionally biased region" description="Low complexity" evidence="1">
    <location>
        <begin position="28"/>
        <end position="37"/>
    </location>
</feature>
<dbReference type="RefSeq" id="WP_188483751.1">
    <property type="nucleotide sequence ID" value="NZ_BMFC01000014.1"/>
</dbReference>
<feature type="chain" id="PRO_5045314595" description="Transferrin-binding protein B C-lobe/N-lobe beta barrel domain-containing protein" evidence="2">
    <location>
        <begin position="17"/>
        <end position="381"/>
    </location>
</feature>
<comment type="caution">
    <text evidence="3">The sequence shown here is derived from an EMBL/GenBank/DDBJ whole genome shotgun (WGS) entry which is preliminary data.</text>
</comment>
<dbReference type="PROSITE" id="PS51257">
    <property type="entry name" value="PROKAR_LIPOPROTEIN"/>
    <property type="match status" value="1"/>
</dbReference>
<reference evidence="4" key="1">
    <citation type="journal article" date="2019" name="Int. J. Syst. Evol. Microbiol.">
        <title>The Global Catalogue of Microorganisms (GCM) 10K type strain sequencing project: providing services to taxonomists for standard genome sequencing and annotation.</title>
        <authorList>
            <consortium name="The Broad Institute Genomics Platform"/>
            <consortium name="The Broad Institute Genome Sequencing Center for Infectious Disease"/>
            <person name="Wu L."/>
            <person name="Ma J."/>
        </authorList>
    </citation>
    <scope>NUCLEOTIDE SEQUENCE [LARGE SCALE GENOMIC DNA]</scope>
    <source>
        <strain evidence="4">CGMCC 1.12478</strain>
    </source>
</reference>
<evidence type="ECO:0000313" key="4">
    <source>
        <dbReference type="Proteomes" id="UP000645462"/>
    </source>
</evidence>
<protein>
    <recommendedName>
        <fullName evidence="5">Transferrin-binding protein B C-lobe/N-lobe beta barrel domain-containing protein</fullName>
    </recommendedName>
</protein>
<accession>A0ABQ1L4Y6</accession>
<keyword evidence="4" id="KW-1185">Reference proteome</keyword>
<name>A0ABQ1L4Y6_9RHOB</name>
<organism evidence="3 4">
    <name type="scientific">Marivita lacus</name>
    <dbReference type="NCBI Taxonomy" id="1323742"/>
    <lineage>
        <taxon>Bacteria</taxon>
        <taxon>Pseudomonadati</taxon>
        <taxon>Pseudomonadota</taxon>
        <taxon>Alphaproteobacteria</taxon>
        <taxon>Rhodobacterales</taxon>
        <taxon>Roseobacteraceae</taxon>
        <taxon>Marivita</taxon>
    </lineage>
</organism>